<gene>
    <name evidence="2" type="ORF">CUN51_06960</name>
</gene>
<keyword evidence="2" id="KW-0378">Hydrolase</keyword>
<dbReference type="SUPFAM" id="SSF52980">
    <property type="entry name" value="Restriction endonuclease-like"/>
    <property type="match status" value="1"/>
</dbReference>
<dbReference type="PANTHER" id="PTHR34107">
    <property type="entry name" value="SLL0198 PROTEIN-RELATED"/>
    <property type="match status" value="1"/>
</dbReference>
<accession>A0A2M8NZJ1</accession>
<dbReference type="GO" id="GO:0004519">
    <property type="term" value="F:endonuclease activity"/>
    <property type="evidence" value="ECO:0007669"/>
    <property type="project" value="UniProtKB-KW"/>
</dbReference>
<reference evidence="2 3" key="1">
    <citation type="submission" date="2017-11" db="EMBL/GenBank/DDBJ databases">
        <title>Evolution of Phototrophy in the Chloroflexi Phylum Driven by Horizontal Gene Transfer.</title>
        <authorList>
            <person name="Ward L.M."/>
            <person name="Hemp J."/>
            <person name="Shih P.M."/>
            <person name="Mcglynn S.E."/>
            <person name="Fischer W."/>
        </authorList>
    </citation>
    <scope>NUCLEOTIDE SEQUENCE [LARGE SCALE GENOMIC DNA]</scope>
    <source>
        <strain evidence="2">CP2_2F</strain>
    </source>
</reference>
<organism evidence="2 3">
    <name type="scientific">Candidatus Thermofonsia Clade 1 bacterium</name>
    <dbReference type="NCBI Taxonomy" id="2364210"/>
    <lineage>
        <taxon>Bacteria</taxon>
        <taxon>Bacillati</taxon>
        <taxon>Chloroflexota</taxon>
        <taxon>Candidatus Thermofontia</taxon>
        <taxon>Candidatus Thermofonsia Clade 1</taxon>
    </lineage>
</organism>
<evidence type="ECO:0000313" key="3">
    <source>
        <dbReference type="Proteomes" id="UP000228921"/>
    </source>
</evidence>
<dbReference type="Proteomes" id="UP000228921">
    <property type="component" value="Unassembled WGS sequence"/>
</dbReference>
<dbReference type="EMBL" id="PGTK01000007">
    <property type="protein sequence ID" value="PJF30718.1"/>
    <property type="molecule type" value="Genomic_DNA"/>
</dbReference>
<keyword evidence="2" id="KW-0255">Endonuclease</keyword>
<keyword evidence="2" id="KW-0540">Nuclease</keyword>
<dbReference type="Pfam" id="PF05685">
    <property type="entry name" value="Uma2"/>
    <property type="match status" value="1"/>
</dbReference>
<evidence type="ECO:0000313" key="2">
    <source>
        <dbReference type="EMBL" id="PJF30718.1"/>
    </source>
</evidence>
<dbReference type="InterPro" id="IPR012296">
    <property type="entry name" value="Nuclease_put_TT1808"/>
</dbReference>
<dbReference type="Gene3D" id="3.90.1570.10">
    <property type="entry name" value="tt1808, chain A"/>
    <property type="match status" value="1"/>
</dbReference>
<comment type="caution">
    <text evidence="2">The sequence shown here is derived from an EMBL/GenBank/DDBJ whole genome shotgun (WGS) entry which is preliminary data.</text>
</comment>
<protein>
    <submittedName>
        <fullName evidence="2">Uma2 family endonuclease</fullName>
    </submittedName>
</protein>
<evidence type="ECO:0000259" key="1">
    <source>
        <dbReference type="Pfam" id="PF05685"/>
    </source>
</evidence>
<feature type="domain" description="Putative restriction endonuclease" evidence="1">
    <location>
        <begin position="11"/>
        <end position="177"/>
    </location>
</feature>
<name>A0A2M8NZJ1_9CHLR</name>
<proteinExistence type="predicted"/>
<sequence length="187" mass="20683">MSVQVKLMTAEELRALPQVEGVRYELVEGALIEMVGGTGGLHGVLEASIAYHLSSFVRQHDLGYVTGASGAFILARNPDVVRIPDAAFISKARMPKPIPERFLPLAPDLAVEIVSPNDSALEMRRSIHDYLRHGAQMVWVIYPELCLIDCYYLDHARSLEDDAVLEGGDVLPNFRLPLRALFADLTE</sequence>
<dbReference type="CDD" id="cd06260">
    <property type="entry name" value="DUF820-like"/>
    <property type="match status" value="1"/>
</dbReference>
<dbReference type="AlphaFoldDB" id="A0A2M8NZJ1"/>
<dbReference type="InterPro" id="IPR008538">
    <property type="entry name" value="Uma2"/>
</dbReference>
<dbReference type="PANTHER" id="PTHR34107:SF1">
    <property type="entry name" value="SLL0198 PROTEIN"/>
    <property type="match status" value="1"/>
</dbReference>
<dbReference type="InterPro" id="IPR011335">
    <property type="entry name" value="Restrct_endonuc-II-like"/>
</dbReference>